<reference evidence="5" key="1">
    <citation type="submission" date="2016-06" db="UniProtKB">
        <authorList>
            <consortium name="WormBaseParasite"/>
        </authorList>
    </citation>
    <scope>IDENTIFICATION</scope>
</reference>
<dbReference type="WBParaSite" id="SBAD_0000635701-mRNA-1">
    <property type="protein sequence ID" value="SBAD_0000635701-mRNA-1"/>
    <property type="gene ID" value="SBAD_0000635701"/>
</dbReference>
<feature type="compositionally biased region" description="Acidic residues" evidence="1">
    <location>
        <begin position="370"/>
        <end position="380"/>
    </location>
</feature>
<keyword evidence="2" id="KW-1133">Transmembrane helix</keyword>
<evidence type="ECO:0000256" key="1">
    <source>
        <dbReference type="SAM" id="MobiDB-lite"/>
    </source>
</evidence>
<feature type="transmembrane region" description="Helical" evidence="2">
    <location>
        <begin position="227"/>
        <end position="245"/>
    </location>
</feature>
<feature type="region of interest" description="Disordered" evidence="1">
    <location>
        <begin position="344"/>
        <end position="392"/>
    </location>
</feature>
<keyword evidence="2" id="KW-0472">Membrane</keyword>
<keyword evidence="2" id="KW-0812">Transmembrane</keyword>
<organism evidence="5">
    <name type="scientific">Soboliphyme baturini</name>
    <dbReference type="NCBI Taxonomy" id="241478"/>
    <lineage>
        <taxon>Eukaryota</taxon>
        <taxon>Metazoa</taxon>
        <taxon>Ecdysozoa</taxon>
        <taxon>Nematoda</taxon>
        <taxon>Enoplea</taxon>
        <taxon>Dorylaimia</taxon>
        <taxon>Dioctophymatida</taxon>
        <taxon>Dioctophymatoidea</taxon>
        <taxon>Soboliphymatidae</taxon>
        <taxon>Soboliphyme</taxon>
    </lineage>
</organism>
<proteinExistence type="predicted"/>
<sequence length="437" mass="48616">MRVKNLSRKDKKGTSSLLAAVDRLRTEGKLLDLKLTYESVVLVTCHKLEFAPFSDYFESALKGMNLTANLCSDSIQLRILTGMTLLIEAARRLFHVRLLVDKLEMLRPTLQGVRPCEVTLTMYPSLGSSLLYAIVQRIRSETKFTDAKICTGCSNSSPDTASILPFHRLVLALLSSYLEDLLCTSNTINYATMMLPLRDRLRLLASPTVAQALITSVVVTFLIVNFVITSVAAVAVTAAAIARLSQRHTRRRRCKISDSTSHVLLKPSSCDQSMIGHSVTSRPHDPFPFPIDEDLLDVHYPLSVVLELDEGDNRYSSGFESDSYEYESLPSCSRDLARSNSVRHRLADQPTMNNSLNSDDESGSSHLTEADEDKDNESESQESSNDRACYSAGHSRPSIVEEPWCCPLCQFRTTGVKKLRRHVLQVGRSLLLLALAL</sequence>
<gene>
    <name evidence="3" type="ORF">SBAD_LOCUS6119</name>
</gene>
<dbReference type="EMBL" id="UZAM01009501">
    <property type="protein sequence ID" value="VDP09265.1"/>
    <property type="molecule type" value="Genomic_DNA"/>
</dbReference>
<evidence type="ECO:0000313" key="4">
    <source>
        <dbReference type="Proteomes" id="UP000270296"/>
    </source>
</evidence>
<evidence type="ECO:0000313" key="5">
    <source>
        <dbReference type="WBParaSite" id="SBAD_0000635701-mRNA-1"/>
    </source>
</evidence>
<reference evidence="3 4" key="2">
    <citation type="submission" date="2018-11" db="EMBL/GenBank/DDBJ databases">
        <authorList>
            <consortium name="Pathogen Informatics"/>
        </authorList>
    </citation>
    <scope>NUCLEOTIDE SEQUENCE [LARGE SCALE GENOMIC DNA]</scope>
</reference>
<dbReference type="AlphaFoldDB" id="A0A183IR72"/>
<evidence type="ECO:0000313" key="3">
    <source>
        <dbReference type="EMBL" id="VDP09265.1"/>
    </source>
</evidence>
<keyword evidence="4" id="KW-1185">Reference proteome</keyword>
<dbReference type="Proteomes" id="UP000270296">
    <property type="component" value="Unassembled WGS sequence"/>
</dbReference>
<evidence type="ECO:0000256" key="2">
    <source>
        <dbReference type="SAM" id="Phobius"/>
    </source>
</evidence>
<protein>
    <submittedName>
        <fullName evidence="5">BTB domain-containing protein</fullName>
    </submittedName>
</protein>
<accession>A0A183IR72</accession>
<feature type="transmembrane region" description="Helical" evidence="2">
    <location>
        <begin position="203"/>
        <end position="221"/>
    </location>
</feature>
<name>A0A183IR72_9BILA</name>